<accession>A0A1M5PCJ9</accession>
<evidence type="ECO:0000256" key="2">
    <source>
        <dbReference type="ARBA" id="ARBA00022692"/>
    </source>
</evidence>
<gene>
    <name evidence="7" type="ORF">SAMN05444169_5167</name>
</gene>
<feature type="transmembrane region" description="Helical" evidence="5">
    <location>
        <begin position="380"/>
        <end position="402"/>
    </location>
</feature>
<proteinExistence type="predicted"/>
<evidence type="ECO:0000256" key="4">
    <source>
        <dbReference type="ARBA" id="ARBA00023136"/>
    </source>
</evidence>
<dbReference type="InterPro" id="IPR051533">
    <property type="entry name" value="WaaL-like"/>
</dbReference>
<feature type="transmembrane region" description="Helical" evidence="5">
    <location>
        <begin position="249"/>
        <end position="268"/>
    </location>
</feature>
<feature type="transmembrane region" description="Helical" evidence="5">
    <location>
        <begin position="86"/>
        <end position="106"/>
    </location>
</feature>
<evidence type="ECO:0000313" key="8">
    <source>
        <dbReference type="Proteomes" id="UP000190675"/>
    </source>
</evidence>
<dbReference type="Pfam" id="PF04932">
    <property type="entry name" value="Wzy_C"/>
    <property type="match status" value="1"/>
</dbReference>
<evidence type="ECO:0000259" key="6">
    <source>
        <dbReference type="Pfam" id="PF04932"/>
    </source>
</evidence>
<dbReference type="GO" id="GO:0016020">
    <property type="term" value="C:membrane"/>
    <property type="evidence" value="ECO:0007669"/>
    <property type="project" value="UniProtKB-SubCell"/>
</dbReference>
<feature type="transmembrane region" description="Helical" evidence="5">
    <location>
        <begin position="408"/>
        <end position="428"/>
    </location>
</feature>
<dbReference type="AlphaFoldDB" id="A0A1M5PCJ9"/>
<dbReference type="Proteomes" id="UP000190675">
    <property type="component" value="Chromosome I"/>
</dbReference>
<keyword evidence="3 5" id="KW-1133">Transmembrane helix</keyword>
<keyword evidence="4 5" id="KW-0472">Membrane</keyword>
<evidence type="ECO:0000256" key="1">
    <source>
        <dbReference type="ARBA" id="ARBA00004141"/>
    </source>
</evidence>
<organism evidence="7 8">
    <name type="scientific">Bradyrhizobium erythrophlei</name>
    <dbReference type="NCBI Taxonomy" id="1437360"/>
    <lineage>
        <taxon>Bacteria</taxon>
        <taxon>Pseudomonadati</taxon>
        <taxon>Pseudomonadota</taxon>
        <taxon>Alphaproteobacteria</taxon>
        <taxon>Hyphomicrobiales</taxon>
        <taxon>Nitrobacteraceae</taxon>
        <taxon>Bradyrhizobium</taxon>
    </lineage>
</organism>
<keyword evidence="7" id="KW-0436">Ligase</keyword>
<feature type="transmembrane region" description="Helical" evidence="5">
    <location>
        <begin position="174"/>
        <end position="195"/>
    </location>
</feature>
<feature type="transmembrane region" description="Helical" evidence="5">
    <location>
        <begin position="348"/>
        <end position="368"/>
    </location>
</feature>
<evidence type="ECO:0000256" key="3">
    <source>
        <dbReference type="ARBA" id="ARBA00022989"/>
    </source>
</evidence>
<dbReference type="EMBL" id="LT670818">
    <property type="protein sequence ID" value="SHG99490.1"/>
    <property type="molecule type" value="Genomic_DNA"/>
</dbReference>
<feature type="transmembrane region" description="Helical" evidence="5">
    <location>
        <begin position="225"/>
        <end position="242"/>
    </location>
</feature>
<sequence length="455" mass="49534">MKWVSLAIVLATVLPLSNWLRRNPSKAPILWMLLGFLPFALSFLHLNMAFISWLGWPGYVKGAEFSVVDALAIALYRGSPGTRGPIPFRFVIGLYILATVISAFTSAEPMGALFYSWQLLRMFLVFAAVARGSADPRVPVAVLKGMAAGLLLEFVVSSWQRLALGMVQAPGTMYHQNLLGMIIHFVDLPAFALLMSGQSGRLLAAAVPAGLAVTVLTGSRGTLGFSLLGYAILFVLSSLRSWTARKRKILMFGAAGLAVIIPVAIMSLDKRFDYQAEAITSDYDERAAFEKAARMMLSDNPLGQGANHYVIAANLGGYNNRAGVAMSTGSEGANVHNVYFLVAAETGYPGLIAFILMLLRPLVVAMLCGWDHRNDRRGDLLIGLGVALLTVYVHNFFEWIFVLEETQYMFALDLGLVAGLAVQLGYFTRSSINPSSLRAKHLPIERQRAPVKIAT</sequence>
<dbReference type="PANTHER" id="PTHR37422:SF23">
    <property type="entry name" value="TEICHURONIC ACID BIOSYNTHESIS PROTEIN TUAE"/>
    <property type="match status" value="1"/>
</dbReference>
<dbReference type="GO" id="GO:0016874">
    <property type="term" value="F:ligase activity"/>
    <property type="evidence" value="ECO:0007669"/>
    <property type="project" value="UniProtKB-KW"/>
</dbReference>
<feature type="transmembrane region" description="Helical" evidence="5">
    <location>
        <begin position="112"/>
        <end position="130"/>
    </location>
</feature>
<keyword evidence="2 5" id="KW-0812">Transmembrane</keyword>
<dbReference type="InterPro" id="IPR007016">
    <property type="entry name" value="O-antigen_ligase-rel_domated"/>
</dbReference>
<feature type="transmembrane region" description="Helical" evidence="5">
    <location>
        <begin position="142"/>
        <end position="162"/>
    </location>
</feature>
<dbReference type="PANTHER" id="PTHR37422">
    <property type="entry name" value="TEICHURONIC ACID BIOSYNTHESIS PROTEIN TUAE"/>
    <property type="match status" value="1"/>
</dbReference>
<feature type="domain" description="O-antigen ligase-related" evidence="6">
    <location>
        <begin position="210"/>
        <end position="355"/>
    </location>
</feature>
<evidence type="ECO:0000256" key="5">
    <source>
        <dbReference type="SAM" id="Phobius"/>
    </source>
</evidence>
<protein>
    <submittedName>
        <fullName evidence="7">O-antigen ligase</fullName>
    </submittedName>
</protein>
<name>A0A1M5PCJ9_9BRAD</name>
<evidence type="ECO:0000313" key="7">
    <source>
        <dbReference type="EMBL" id="SHG99490.1"/>
    </source>
</evidence>
<comment type="subcellular location">
    <subcellularLocation>
        <location evidence="1">Membrane</location>
        <topology evidence="1">Multi-pass membrane protein</topology>
    </subcellularLocation>
</comment>
<feature type="transmembrane region" description="Helical" evidence="5">
    <location>
        <begin position="31"/>
        <end position="56"/>
    </location>
</feature>
<reference evidence="7 8" key="1">
    <citation type="submission" date="2016-11" db="EMBL/GenBank/DDBJ databases">
        <authorList>
            <person name="Jaros S."/>
            <person name="Januszkiewicz K."/>
            <person name="Wedrychowicz H."/>
        </authorList>
    </citation>
    <scope>NUCLEOTIDE SEQUENCE [LARGE SCALE GENOMIC DNA]</scope>
    <source>
        <strain evidence="7 8">GAS242</strain>
    </source>
</reference>